<dbReference type="EC" id="2.7.7.65" evidence="1"/>
<evidence type="ECO:0000256" key="1">
    <source>
        <dbReference type="ARBA" id="ARBA00012528"/>
    </source>
</evidence>
<keyword evidence="3" id="KW-0812">Transmembrane</keyword>
<feature type="transmembrane region" description="Helical" evidence="3">
    <location>
        <begin position="58"/>
        <end position="76"/>
    </location>
</feature>
<feature type="transmembrane region" description="Helical" evidence="3">
    <location>
        <begin position="193"/>
        <end position="211"/>
    </location>
</feature>
<dbReference type="EMBL" id="FCOC02000003">
    <property type="protein sequence ID" value="SAL23580.1"/>
    <property type="molecule type" value="Genomic_DNA"/>
</dbReference>
<dbReference type="Pfam" id="PF00990">
    <property type="entry name" value="GGDEF"/>
    <property type="match status" value="1"/>
</dbReference>
<dbReference type="SUPFAM" id="SSF55073">
    <property type="entry name" value="Nucleotide cyclase"/>
    <property type="match status" value="1"/>
</dbReference>
<evidence type="ECO:0000313" key="5">
    <source>
        <dbReference type="EMBL" id="SAL23580.1"/>
    </source>
</evidence>
<dbReference type="Proteomes" id="UP000054893">
    <property type="component" value="Unassembled WGS sequence"/>
</dbReference>
<dbReference type="PROSITE" id="PS50887">
    <property type="entry name" value="GGDEF"/>
    <property type="match status" value="1"/>
</dbReference>
<feature type="transmembrane region" description="Helical" evidence="3">
    <location>
        <begin position="120"/>
        <end position="139"/>
    </location>
</feature>
<dbReference type="GO" id="GO:1902201">
    <property type="term" value="P:negative regulation of bacterial-type flagellum-dependent cell motility"/>
    <property type="evidence" value="ECO:0007669"/>
    <property type="project" value="TreeGrafter"/>
</dbReference>
<accession>A0A158FWN9</accession>
<dbReference type="CDD" id="cd01949">
    <property type="entry name" value="GGDEF"/>
    <property type="match status" value="1"/>
</dbReference>
<evidence type="ECO:0000259" key="4">
    <source>
        <dbReference type="PROSITE" id="PS50887"/>
    </source>
</evidence>
<dbReference type="PANTHER" id="PTHR45138:SF9">
    <property type="entry name" value="DIGUANYLATE CYCLASE DGCM-RELATED"/>
    <property type="match status" value="1"/>
</dbReference>
<name>A0A158FWN9_CABSO</name>
<dbReference type="NCBIfam" id="TIGR00254">
    <property type="entry name" value="GGDEF"/>
    <property type="match status" value="1"/>
</dbReference>
<evidence type="ECO:0000256" key="2">
    <source>
        <dbReference type="ARBA" id="ARBA00034247"/>
    </source>
</evidence>
<evidence type="ECO:0000256" key="3">
    <source>
        <dbReference type="SAM" id="Phobius"/>
    </source>
</evidence>
<keyword evidence="3" id="KW-0472">Membrane</keyword>
<dbReference type="Gene3D" id="3.30.70.270">
    <property type="match status" value="1"/>
</dbReference>
<dbReference type="InterPro" id="IPR050469">
    <property type="entry name" value="Diguanylate_Cyclase"/>
</dbReference>
<feature type="transmembrane region" description="Helical" evidence="3">
    <location>
        <begin position="145"/>
        <end position="162"/>
    </location>
</feature>
<proteinExistence type="predicted"/>
<feature type="transmembrane region" description="Helical" evidence="3">
    <location>
        <begin position="88"/>
        <end position="108"/>
    </location>
</feature>
<comment type="catalytic activity">
    <reaction evidence="2">
        <text>2 GTP = 3',3'-c-di-GMP + 2 diphosphate</text>
        <dbReference type="Rhea" id="RHEA:24898"/>
        <dbReference type="ChEBI" id="CHEBI:33019"/>
        <dbReference type="ChEBI" id="CHEBI:37565"/>
        <dbReference type="ChEBI" id="CHEBI:58805"/>
        <dbReference type="EC" id="2.7.7.65"/>
    </reaction>
</comment>
<dbReference type="PANTHER" id="PTHR45138">
    <property type="entry name" value="REGULATORY COMPONENTS OF SENSORY TRANSDUCTION SYSTEM"/>
    <property type="match status" value="1"/>
</dbReference>
<dbReference type="AlphaFoldDB" id="A0A158FWN9"/>
<dbReference type="GO" id="GO:0052621">
    <property type="term" value="F:diguanylate cyclase activity"/>
    <property type="evidence" value="ECO:0007669"/>
    <property type="project" value="UniProtKB-EC"/>
</dbReference>
<feature type="domain" description="GGDEF" evidence="4">
    <location>
        <begin position="265"/>
        <end position="404"/>
    </location>
</feature>
<gene>
    <name evidence="5" type="ORF">AWB64_01863</name>
</gene>
<reference evidence="5 6" key="1">
    <citation type="submission" date="2016-01" db="EMBL/GenBank/DDBJ databases">
        <authorList>
            <person name="Oliw E.H."/>
        </authorList>
    </citation>
    <scope>NUCLEOTIDE SEQUENCE [LARGE SCALE GENOMIC DNA]</scope>
    <source>
        <strain evidence="5">LMG 22029</strain>
    </source>
</reference>
<dbReference type="GO" id="GO:0043709">
    <property type="term" value="P:cell adhesion involved in single-species biofilm formation"/>
    <property type="evidence" value="ECO:0007669"/>
    <property type="project" value="TreeGrafter"/>
</dbReference>
<organism evidence="5 6">
    <name type="scientific">Caballeronia sordidicola</name>
    <name type="common">Burkholderia sordidicola</name>
    <dbReference type="NCBI Taxonomy" id="196367"/>
    <lineage>
        <taxon>Bacteria</taxon>
        <taxon>Pseudomonadati</taxon>
        <taxon>Pseudomonadota</taxon>
        <taxon>Betaproteobacteria</taxon>
        <taxon>Burkholderiales</taxon>
        <taxon>Burkholderiaceae</taxon>
        <taxon>Caballeronia</taxon>
    </lineage>
</organism>
<dbReference type="FunFam" id="3.30.70.270:FF:000001">
    <property type="entry name" value="Diguanylate cyclase domain protein"/>
    <property type="match status" value="1"/>
</dbReference>
<dbReference type="SMART" id="SM00267">
    <property type="entry name" value="GGDEF"/>
    <property type="match status" value="1"/>
</dbReference>
<dbReference type="InterPro" id="IPR000160">
    <property type="entry name" value="GGDEF_dom"/>
</dbReference>
<sequence length="420" mass="46688">MLPQKATSKKWREMAELTEISRFDATTNFKLDRVWSEFEDVSVEHEFQRYQRVAHHAALVRTLVFCSLFYVAFAITDAGALGYSHTTFVLFLARCLVALTCAVCLRAAREYHNSIPALRAAASVVEAVGFAVFMLITWLRLGGMSVHEMSMCIMLIVAYNFIPNKLFYALCINVVATVAFIAISSASRMLDPSALLTSSMLLLFTNALGYVTARRHNRLARDEFCQHALLRNLSVRDYLTSCFNRRYLTDVLFNAELQRARKTRSTLAVVLCDIDLFKQINDNYGHPAGDAVIRTFSALLLAHTRHDVDSVIRYGGEEFVLLLPRTDIAGATVLAERMRQAFELAVSKAWDGREIRATASFGVVVVDCARDAERATEDSVIGAADAQLYRAKNSGRNQVCANALPVATDQDAGQGMIAVV</sequence>
<dbReference type="InterPro" id="IPR029787">
    <property type="entry name" value="Nucleotide_cyclase"/>
</dbReference>
<keyword evidence="3" id="KW-1133">Transmembrane helix</keyword>
<protein>
    <recommendedName>
        <fullName evidence="1">diguanylate cyclase</fullName>
        <ecNumber evidence="1">2.7.7.65</ecNumber>
    </recommendedName>
</protein>
<feature type="transmembrane region" description="Helical" evidence="3">
    <location>
        <begin position="167"/>
        <end position="187"/>
    </location>
</feature>
<evidence type="ECO:0000313" key="6">
    <source>
        <dbReference type="Proteomes" id="UP000054893"/>
    </source>
</evidence>
<dbReference type="InterPro" id="IPR043128">
    <property type="entry name" value="Rev_trsase/Diguanyl_cyclase"/>
</dbReference>
<dbReference type="GO" id="GO:0005886">
    <property type="term" value="C:plasma membrane"/>
    <property type="evidence" value="ECO:0007669"/>
    <property type="project" value="TreeGrafter"/>
</dbReference>